<comment type="subcellular location">
    <subcellularLocation>
        <location evidence="1">Membrane</location>
        <topology evidence="1">Multi-pass membrane protein</topology>
    </subcellularLocation>
</comment>
<feature type="non-terminal residue" evidence="6">
    <location>
        <position position="1"/>
    </location>
</feature>
<evidence type="ECO:0000256" key="5">
    <source>
        <dbReference type="SAM" id="Phobius"/>
    </source>
</evidence>
<reference evidence="6" key="1">
    <citation type="submission" date="2020-01" db="EMBL/GenBank/DDBJ databases">
        <authorList>
            <person name="Richard D."/>
        </authorList>
    </citation>
    <scope>NUCLEOTIDE SEQUENCE</scope>
    <source>
        <strain evidence="6">JP541</strain>
    </source>
</reference>
<dbReference type="SUPFAM" id="SSF161098">
    <property type="entry name" value="MetI-like"/>
    <property type="match status" value="1"/>
</dbReference>
<organism evidence="6 7">
    <name type="scientific">Xanthomonas citri pv. citri</name>
    <dbReference type="NCBI Taxonomy" id="611301"/>
    <lineage>
        <taxon>Bacteria</taxon>
        <taxon>Pseudomonadati</taxon>
        <taxon>Pseudomonadota</taxon>
        <taxon>Gammaproteobacteria</taxon>
        <taxon>Lysobacterales</taxon>
        <taxon>Lysobacteraceae</taxon>
        <taxon>Xanthomonas</taxon>
    </lineage>
</organism>
<evidence type="ECO:0000256" key="4">
    <source>
        <dbReference type="ARBA" id="ARBA00023136"/>
    </source>
</evidence>
<accession>A0A8I0GYD3</accession>
<protein>
    <submittedName>
        <fullName evidence="6">Carbohydrate ABC transporter permease</fullName>
    </submittedName>
</protein>
<evidence type="ECO:0000256" key="1">
    <source>
        <dbReference type="ARBA" id="ARBA00004141"/>
    </source>
</evidence>
<evidence type="ECO:0000256" key="2">
    <source>
        <dbReference type="ARBA" id="ARBA00022692"/>
    </source>
</evidence>
<evidence type="ECO:0000313" key="7">
    <source>
        <dbReference type="Proteomes" id="UP000653002"/>
    </source>
</evidence>
<feature type="transmembrane region" description="Helical" evidence="5">
    <location>
        <begin position="26"/>
        <end position="46"/>
    </location>
</feature>
<sequence>MDKENATLAVGVKYLMADAKSQANFGVMYAGLVIVMIPTLVLYICVQKKITQGMSIGGMKE</sequence>
<dbReference type="EMBL" id="JAABFR010000899">
    <property type="protein sequence ID" value="MBD4336679.1"/>
    <property type="molecule type" value="Genomic_DNA"/>
</dbReference>
<gene>
    <name evidence="6" type="ORF">GUH15_11555</name>
</gene>
<name>A0A8I0GYD3_XANCI</name>
<dbReference type="GO" id="GO:0016020">
    <property type="term" value="C:membrane"/>
    <property type="evidence" value="ECO:0007669"/>
    <property type="project" value="UniProtKB-SubCell"/>
</dbReference>
<proteinExistence type="predicted"/>
<dbReference type="Proteomes" id="UP000653002">
    <property type="component" value="Unassembled WGS sequence"/>
</dbReference>
<dbReference type="AlphaFoldDB" id="A0A8I0GYD3"/>
<evidence type="ECO:0000313" key="6">
    <source>
        <dbReference type="EMBL" id="MBD4336679.1"/>
    </source>
</evidence>
<comment type="caution">
    <text evidence="6">The sequence shown here is derived from an EMBL/GenBank/DDBJ whole genome shotgun (WGS) entry which is preliminary data.</text>
</comment>
<evidence type="ECO:0000256" key="3">
    <source>
        <dbReference type="ARBA" id="ARBA00022989"/>
    </source>
</evidence>
<keyword evidence="3 5" id="KW-1133">Transmembrane helix</keyword>
<dbReference type="InterPro" id="IPR035906">
    <property type="entry name" value="MetI-like_sf"/>
</dbReference>
<keyword evidence="2 5" id="KW-0812">Transmembrane</keyword>
<keyword evidence="4 5" id="KW-0472">Membrane</keyword>